<dbReference type="InterPro" id="IPR002129">
    <property type="entry name" value="PyrdxlP-dep_de-COase"/>
</dbReference>
<dbReference type="GeneTree" id="ENSGT00940000155526"/>
<dbReference type="GO" id="GO:0048786">
    <property type="term" value="C:presynaptic active zone"/>
    <property type="evidence" value="ECO:0007669"/>
    <property type="project" value="TreeGrafter"/>
</dbReference>
<keyword evidence="5 7" id="KW-0663">Pyridoxal phosphate</keyword>
<evidence type="ECO:0000256" key="7">
    <source>
        <dbReference type="PIRSR" id="PIRSR602129-50"/>
    </source>
</evidence>
<dbReference type="GO" id="GO:0004351">
    <property type="term" value="F:glutamate decarboxylase activity"/>
    <property type="evidence" value="ECO:0007669"/>
    <property type="project" value="TreeGrafter"/>
</dbReference>
<dbReference type="Ensembl" id="ENSACLT00000083831.1">
    <property type="protein sequence ID" value="ENSACLP00000083362.1"/>
    <property type="gene ID" value="ENSACLG00000016363.2"/>
</dbReference>
<dbReference type="GO" id="GO:0009449">
    <property type="term" value="P:gamma-aminobutyric acid biosynthetic process"/>
    <property type="evidence" value="ECO:0007669"/>
    <property type="project" value="TreeGrafter"/>
</dbReference>
<comment type="cofactor">
    <cofactor evidence="1 7 8">
        <name>pyridoxal 5'-phosphate</name>
        <dbReference type="ChEBI" id="CHEBI:597326"/>
    </cofactor>
</comment>
<name>A0AAX7VQG8_ASTCA</name>
<dbReference type="Gene3D" id="3.90.1150.170">
    <property type="match status" value="1"/>
</dbReference>
<evidence type="ECO:0000256" key="6">
    <source>
        <dbReference type="ARBA" id="ARBA00023239"/>
    </source>
</evidence>
<evidence type="ECO:0000256" key="2">
    <source>
        <dbReference type="ARBA" id="ARBA00009533"/>
    </source>
</evidence>
<dbReference type="SUPFAM" id="SSF53383">
    <property type="entry name" value="PLP-dependent transferases"/>
    <property type="match status" value="1"/>
</dbReference>
<evidence type="ECO:0000256" key="9">
    <source>
        <dbReference type="SAM" id="Phobius"/>
    </source>
</evidence>
<feature type="modified residue" description="N6-(pyridoxal phosphate)lysine" evidence="7">
    <location>
        <position position="323"/>
    </location>
</feature>
<dbReference type="InterPro" id="IPR021115">
    <property type="entry name" value="Pyridoxal-P_BS"/>
</dbReference>
<reference evidence="10" key="3">
    <citation type="submission" date="2025-08" db="UniProtKB">
        <authorList>
            <consortium name="Ensembl"/>
        </authorList>
    </citation>
    <scope>IDENTIFICATION</scope>
</reference>
<evidence type="ECO:0000256" key="5">
    <source>
        <dbReference type="ARBA" id="ARBA00022898"/>
    </source>
</evidence>
<dbReference type="InterPro" id="IPR015421">
    <property type="entry name" value="PyrdxlP-dep_Trfase_major"/>
</dbReference>
<comment type="subunit">
    <text evidence="3">Homodimer.</text>
</comment>
<dbReference type="PROSITE" id="PS00392">
    <property type="entry name" value="DDC_GAD_HDC_YDC"/>
    <property type="match status" value="1"/>
</dbReference>
<evidence type="ECO:0000256" key="4">
    <source>
        <dbReference type="ARBA" id="ARBA00022793"/>
    </source>
</evidence>
<dbReference type="PANTHER" id="PTHR45677:SF15">
    <property type="entry name" value="GAD67"/>
    <property type="match status" value="1"/>
</dbReference>
<protein>
    <recommendedName>
        <fullName evidence="12">Glutamate decarboxylase 1b</fullName>
    </recommendedName>
</protein>
<reference evidence="10" key="4">
    <citation type="submission" date="2025-09" db="UniProtKB">
        <authorList>
            <consortium name="Ensembl"/>
        </authorList>
    </citation>
    <scope>IDENTIFICATION</scope>
</reference>
<keyword evidence="6 8" id="KW-0456">Lyase</keyword>
<feature type="transmembrane region" description="Helical" evidence="9">
    <location>
        <begin position="6"/>
        <end position="26"/>
    </location>
</feature>
<dbReference type="AlphaFoldDB" id="A0AAX7VQG8"/>
<dbReference type="PANTHER" id="PTHR45677">
    <property type="entry name" value="GLUTAMATE DECARBOXYLASE-RELATED"/>
    <property type="match status" value="1"/>
</dbReference>
<dbReference type="Gene3D" id="3.40.640.10">
    <property type="entry name" value="Type I PLP-dependent aspartate aminotransferase-like (Major domain)"/>
    <property type="match status" value="1"/>
</dbReference>
<comment type="similarity">
    <text evidence="2 8">Belongs to the group II decarboxylase family.</text>
</comment>
<keyword evidence="9" id="KW-1133">Transmembrane helix</keyword>
<dbReference type="CDD" id="cd06450">
    <property type="entry name" value="DOPA_deC_like"/>
    <property type="match status" value="1"/>
</dbReference>
<evidence type="ECO:0008006" key="12">
    <source>
        <dbReference type="Google" id="ProtNLM"/>
    </source>
</evidence>
<evidence type="ECO:0000256" key="8">
    <source>
        <dbReference type="RuleBase" id="RU000382"/>
    </source>
</evidence>
<evidence type="ECO:0000313" key="10">
    <source>
        <dbReference type="Ensembl" id="ENSACLP00000083362.1"/>
    </source>
</evidence>
<dbReference type="Proteomes" id="UP000265100">
    <property type="component" value="Chromosome 18"/>
</dbReference>
<dbReference type="Pfam" id="PF00282">
    <property type="entry name" value="Pyridoxal_deC"/>
    <property type="match status" value="1"/>
</dbReference>
<evidence type="ECO:0000313" key="11">
    <source>
        <dbReference type="Proteomes" id="UP000265100"/>
    </source>
</evidence>
<reference evidence="11" key="2">
    <citation type="submission" date="2023-03" db="EMBL/GenBank/DDBJ databases">
        <authorList>
            <consortium name="Wellcome Sanger Institute Data Sharing"/>
        </authorList>
    </citation>
    <scope>NUCLEOTIDE SEQUENCE [LARGE SCALE GENOMIC DNA]</scope>
</reference>
<evidence type="ECO:0000256" key="1">
    <source>
        <dbReference type="ARBA" id="ARBA00001933"/>
    </source>
</evidence>
<accession>A0AAX7VQG8</accession>
<feature type="transmembrane region" description="Helical" evidence="9">
    <location>
        <begin position="38"/>
        <end position="59"/>
    </location>
</feature>
<dbReference type="InterPro" id="IPR015424">
    <property type="entry name" value="PyrdxlP-dep_Trfase"/>
</dbReference>
<sequence>MPPWLFFFIFHIFFSISLCLFVFVLCHSASALCVLHDVALLRAFLCAPCIIPSSSFVVLCHTSLHCIVSLNLTLLADFIPPPFYQTTKNNLSPCADSYLRGGEKDREESKKQCSVSLNDVLHSLLGVMIVRFTYEIAPVFVLMEQLTLKKMREMIGWPNGEGDGLFSPGGAISNMYSVMIARYKYFPEVKTKGMSAAPRLVLFTSEHSHYSIKKAGAALGFGTDNVILLSTDERGRVIPADLEAKILDAKQKGYVPLFVNATAGSTVYGAFDPINEIADICEKYNLWLHVDGAWGGGLLMSRKHRHKLNGIERANSVTWNPHKMMGVPLQCSAILVREKGILAGCNSMCAGYLFQPDKQYDVTYDTGDKAIQCGRHVDIFKFWLMWKAKGTTGFEQHIDKCLDLSQYLYNKIKNREGYEMVFDGPQHTNVCFWYIPPSLRGMPDGDERREKLHRVAPKIKAMMMESGTTMVGYQPQGNKVNFFRMVVSNPSVTQSDIDFLIDEIERLAHDL</sequence>
<reference evidence="10 11" key="1">
    <citation type="submission" date="2018-05" db="EMBL/GenBank/DDBJ databases">
        <authorList>
            <person name="Datahose"/>
        </authorList>
    </citation>
    <scope>NUCLEOTIDE SEQUENCE</scope>
</reference>
<keyword evidence="11" id="KW-1185">Reference proteome</keyword>
<dbReference type="GO" id="GO:0005737">
    <property type="term" value="C:cytoplasm"/>
    <property type="evidence" value="ECO:0007669"/>
    <property type="project" value="TreeGrafter"/>
</dbReference>
<evidence type="ECO:0000256" key="3">
    <source>
        <dbReference type="ARBA" id="ARBA00011738"/>
    </source>
</evidence>
<keyword evidence="9" id="KW-0472">Membrane</keyword>
<proteinExistence type="inferred from homology"/>
<dbReference type="FunFam" id="3.40.640.10:FF:000241">
    <property type="entry name" value="Glutamate decarboxylase isoform 67"/>
    <property type="match status" value="1"/>
</dbReference>
<organism evidence="10 11">
    <name type="scientific">Astatotilapia calliptera</name>
    <name type="common">Eastern happy</name>
    <name type="synonym">Chromis callipterus</name>
    <dbReference type="NCBI Taxonomy" id="8154"/>
    <lineage>
        <taxon>Eukaryota</taxon>
        <taxon>Metazoa</taxon>
        <taxon>Chordata</taxon>
        <taxon>Craniata</taxon>
        <taxon>Vertebrata</taxon>
        <taxon>Euteleostomi</taxon>
        <taxon>Actinopterygii</taxon>
        <taxon>Neopterygii</taxon>
        <taxon>Teleostei</taxon>
        <taxon>Neoteleostei</taxon>
        <taxon>Acanthomorphata</taxon>
        <taxon>Ovalentaria</taxon>
        <taxon>Cichlomorphae</taxon>
        <taxon>Cichliformes</taxon>
        <taxon>Cichlidae</taxon>
        <taxon>African cichlids</taxon>
        <taxon>Pseudocrenilabrinae</taxon>
        <taxon>Haplochromini</taxon>
        <taxon>Astatotilapia</taxon>
    </lineage>
</organism>
<keyword evidence="4" id="KW-0210">Decarboxylase</keyword>
<keyword evidence="9" id="KW-0812">Transmembrane</keyword>
<dbReference type="GO" id="GO:0030170">
    <property type="term" value="F:pyridoxal phosphate binding"/>
    <property type="evidence" value="ECO:0007669"/>
    <property type="project" value="InterPro"/>
</dbReference>